<evidence type="ECO:0000256" key="1">
    <source>
        <dbReference type="SAM" id="MobiDB-lite"/>
    </source>
</evidence>
<feature type="region of interest" description="Disordered" evidence="1">
    <location>
        <begin position="95"/>
        <end position="116"/>
    </location>
</feature>
<reference evidence="3" key="2">
    <citation type="journal article" date="2008" name="Nucleic Acids Res.">
        <title>The rice annotation project database (RAP-DB): 2008 update.</title>
        <authorList>
            <consortium name="The rice annotation project (RAP)"/>
        </authorList>
    </citation>
    <scope>GENOME REANNOTATION</scope>
    <source>
        <strain evidence="3">cv. Nipponbare</strain>
    </source>
</reference>
<organism evidence="2 3">
    <name type="scientific">Oryza sativa subsp. japonica</name>
    <name type="common">Rice</name>
    <dbReference type="NCBI Taxonomy" id="39947"/>
    <lineage>
        <taxon>Eukaryota</taxon>
        <taxon>Viridiplantae</taxon>
        <taxon>Streptophyta</taxon>
        <taxon>Embryophyta</taxon>
        <taxon>Tracheophyta</taxon>
        <taxon>Spermatophyta</taxon>
        <taxon>Magnoliopsida</taxon>
        <taxon>Liliopsida</taxon>
        <taxon>Poales</taxon>
        <taxon>Poaceae</taxon>
        <taxon>BOP clade</taxon>
        <taxon>Oryzoideae</taxon>
        <taxon>Oryzeae</taxon>
        <taxon>Oryzinae</taxon>
        <taxon>Oryza</taxon>
        <taxon>Oryza sativa</taxon>
    </lineage>
</organism>
<accession>Q6ASX6</accession>
<dbReference type="EMBL" id="AC146718">
    <property type="protein sequence ID" value="AAT85301.1"/>
    <property type="molecule type" value="Genomic_DNA"/>
</dbReference>
<feature type="region of interest" description="Disordered" evidence="1">
    <location>
        <begin position="9"/>
        <end position="33"/>
    </location>
</feature>
<dbReference type="AlphaFoldDB" id="Q6ASX6"/>
<evidence type="ECO:0000313" key="2">
    <source>
        <dbReference type="EMBL" id="AAT85301.1"/>
    </source>
</evidence>
<dbReference type="Proteomes" id="UP000000763">
    <property type="component" value="Chromosome 3"/>
</dbReference>
<reference evidence="3" key="1">
    <citation type="journal article" date="2005" name="Nature">
        <title>The map-based sequence of the rice genome.</title>
        <authorList>
            <consortium name="International rice genome sequencing project (IRGSP)"/>
            <person name="Matsumoto T."/>
            <person name="Wu J."/>
            <person name="Kanamori H."/>
            <person name="Katayose Y."/>
            <person name="Fujisawa M."/>
            <person name="Namiki N."/>
            <person name="Mizuno H."/>
            <person name="Yamamoto K."/>
            <person name="Antonio B.A."/>
            <person name="Baba T."/>
            <person name="Sakata K."/>
            <person name="Nagamura Y."/>
            <person name="Aoki H."/>
            <person name="Arikawa K."/>
            <person name="Arita K."/>
            <person name="Bito T."/>
            <person name="Chiden Y."/>
            <person name="Fujitsuka N."/>
            <person name="Fukunaka R."/>
            <person name="Hamada M."/>
            <person name="Harada C."/>
            <person name="Hayashi A."/>
            <person name="Hijishita S."/>
            <person name="Honda M."/>
            <person name="Hosokawa S."/>
            <person name="Ichikawa Y."/>
            <person name="Idonuma A."/>
            <person name="Iijima M."/>
            <person name="Ikeda M."/>
            <person name="Ikeno M."/>
            <person name="Ito K."/>
            <person name="Ito S."/>
            <person name="Ito T."/>
            <person name="Ito Y."/>
            <person name="Ito Y."/>
            <person name="Iwabuchi A."/>
            <person name="Kamiya K."/>
            <person name="Karasawa W."/>
            <person name="Kurita K."/>
            <person name="Katagiri S."/>
            <person name="Kikuta A."/>
            <person name="Kobayashi H."/>
            <person name="Kobayashi N."/>
            <person name="Machita K."/>
            <person name="Maehara T."/>
            <person name="Masukawa M."/>
            <person name="Mizubayashi T."/>
            <person name="Mukai Y."/>
            <person name="Nagasaki H."/>
            <person name="Nagata Y."/>
            <person name="Naito S."/>
            <person name="Nakashima M."/>
            <person name="Nakama Y."/>
            <person name="Nakamichi Y."/>
            <person name="Nakamura M."/>
            <person name="Meguro A."/>
            <person name="Negishi M."/>
            <person name="Ohta I."/>
            <person name="Ohta T."/>
            <person name="Okamoto M."/>
            <person name="Ono N."/>
            <person name="Saji S."/>
            <person name="Sakaguchi M."/>
            <person name="Sakai K."/>
            <person name="Shibata M."/>
            <person name="Shimokawa T."/>
            <person name="Song J."/>
            <person name="Takazaki Y."/>
            <person name="Terasawa K."/>
            <person name="Tsugane M."/>
            <person name="Tsuji K."/>
            <person name="Ueda S."/>
            <person name="Waki K."/>
            <person name="Yamagata H."/>
            <person name="Yamamoto M."/>
            <person name="Yamamoto S."/>
            <person name="Yamane H."/>
            <person name="Yoshiki S."/>
            <person name="Yoshihara R."/>
            <person name="Yukawa K."/>
            <person name="Zhong H."/>
            <person name="Yano M."/>
            <person name="Yuan Q."/>
            <person name="Ouyang S."/>
            <person name="Liu J."/>
            <person name="Jones K.M."/>
            <person name="Gansberger K."/>
            <person name="Moffat K."/>
            <person name="Hill J."/>
            <person name="Bera J."/>
            <person name="Fadrosh D."/>
            <person name="Jin S."/>
            <person name="Johri S."/>
            <person name="Kim M."/>
            <person name="Overton L."/>
            <person name="Reardon M."/>
            <person name="Tsitrin T."/>
            <person name="Vuong H."/>
            <person name="Weaver B."/>
            <person name="Ciecko A."/>
            <person name="Tallon L."/>
            <person name="Jackson J."/>
            <person name="Pai G."/>
            <person name="Aken S.V."/>
            <person name="Utterback T."/>
            <person name="Reidmuller S."/>
            <person name="Feldblyum T."/>
            <person name="Hsiao J."/>
            <person name="Zismann V."/>
            <person name="Iobst S."/>
            <person name="de Vazeille A.R."/>
            <person name="Buell C.R."/>
            <person name="Ying K."/>
            <person name="Li Y."/>
            <person name="Lu T."/>
            <person name="Huang Y."/>
            <person name="Zhao Q."/>
            <person name="Feng Q."/>
            <person name="Zhang L."/>
            <person name="Zhu J."/>
            <person name="Weng Q."/>
            <person name="Mu J."/>
            <person name="Lu Y."/>
            <person name="Fan D."/>
            <person name="Liu Y."/>
            <person name="Guan J."/>
            <person name="Zhang Y."/>
            <person name="Yu S."/>
            <person name="Liu X."/>
            <person name="Zhang Y."/>
            <person name="Hong G."/>
            <person name="Han B."/>
            <person name="Choisne N."/>
            <person name="Demange N."/>
            <person name="Orjeda G."/>
            <person name="Samain S."/>
            <person name="Cattolico L."/>
            <person name="Pelletier E."/>
            <person name="Couloux A."/>
            <person name="Segurens B."/>
            <person name="Wincker P."/>
            <person name="D'Hont A."/>
            <person name="Scarpelli C."/>
            <person name="Weissenbach J."/>
            <person name="Salanoubat M."/>
            <person name="Quetier F."/>
            <person name="Yu Y."/>
            <person name="Kim H.R."/>
            <person name="Rambo T."/>
            <person name="Currie J."/>
            <person name="Collura K."/>
            <person name="Luo M."/>
            <person name="Yang T."/>
            <person name="Ammiraju J.S.S."/>
            <person name="Engler F."/>
            <person name="Soderlund C."/>
            <person name="Wing R.A."/>
            <person name="Palmer L.E."/>
            <person name="de la Bastide M."/>
            <person name="Spiegel L."/>
            <person name="Nascimento L."/>
            <person name="Zutavern T."/>
            <person name="O'Shaughnessy A."/>
            <person name="Dike S."/>
            <person name="Dedhia N."/>
            <person name="Preston R."/>
            <person name="Balija V."/>
            <person name="McCombie W.R."/>
            <person name="Chow T."/>
            <person name="Chen H."/>
            <person name="Chung M."/>
            <person name="Chen C."/>
            <person name="Shaw J."/>
            <person name="Wu H."/>
            <person name="Hsiao K."/>
            <person name="Chao Y."/>
            <person name="Chu M."/>
            <person name="Cheng C."/>
            <person name="Hour A."/>
            <person name="Lee P."/>
            <person name="Lin S."/>
            <person name="Lin Y."/>
            <person name="Liou J."/>
            <person name="Liu S."/>
            <person name="Hsing Y."/>
            <person name="Raghuvanshi S."/>
            <person name="Mohanty A."/>
            <person name="Bharti A.K."/>
            <person name="Gaur A."/>
            <person name="Gupta V."/>
            <person name="Kumar D."/>
            <person name="Ravi V."/>
            <person name="Vij S."/>
            <person name="Kapur A."/>
            <person name="Khurana P."/>
            <person name="Khurana P."/>
            <person name="Khurana J.P."/>
            <person name="Tyagi A.K."/>
            <person name="Gaikwad K."/>
            <person name="Singh A."/>
            <person name="Dalal V."/>
            <person name="Srivastava S."/>
            <person name="Dixit A."/>
            <person name="Pal A.K."/>
            <person name="Ghazi I.A."/>
            <person name="Yadav M."/>
            <person name="Pandit A."/>
            <person name="Bhargava A."/>
            <person name="Sureshbabu K."/>
            <person name="Batra K."/>
            <person name="Sharma T.R."/>
            <person name="Mohapatra T."/>
            <person name="Singh N.K."/>
            <person name="Messing J."/>
            <person name="Nelson A.B."/>
            <person name="Fuks G."/>
            <person name="Kavchok S."/>
            <person name="Keizer G."/>
            <person name="Linton E."/>
            <person name="Llaca V."/>
            <person name="Song R."/>
            <person name="Tanyolac B."/>
            <person name="Young S."/>
            <person name="Ho-Il K."/>
            <person name="Hahn J.H."/>
            <person name="Sangsakoo G."/>
            <person name="Vanavichit A."/>
            <person name="de Mattos Luiz.A.T."/>
            <person name="Zimmer P.D."/>
            <person name="Malone G."/>
            <person name="Dellagostin O."/>
            <person name="de Oliveira A.C."/>
            <person name="Bevan M."/>
            <person name="Bancroft I."/>
            <person name="Minx P."/>
            <person name="Cordum H."/>
            <person name="Wilson R."/>
            <person name="Cheng Z."/>
            <person name="Jin W."/>
            <person name="Jiang J."/>
            <person name="Leong S.A."/>
            <person name="Iwama H."/>
            <person name="Gojobori T."/>
            <person name="Itoh T."/>
            <person name="Niimura Y."/>
            <person name="Fujii Y."/>
            <person name="Habara T."/>
            <person name="Sakai H."/>
            <person name="Sato Y."/>
            <person name="Wilson G."/>
            <person name="Kumar K."/>
            <person name="McCouch S."/>
            <person name="Juretic N."/>
            <person name="Hoen D."/>
            <person name="Wright S."/>
            <person name="Bruskiewich R."/>
            <person name="Bureau T."/>
            <person name="Miyao A."/>
            <person name="Hirochika H."/>
            <person name="Nishikawa T."/>
            <person name="Kadowaki K."/>
            <person name="Sugiura M."/>
            <person name="Burr B."/>
            <person name="Sasaki T."/>
        </authorList>
    </citation>
    <scope>NUCLEOTIDE SEQUENCE [LARGE SCALE GENOMIC DNA]</scope>
    <source>
        <strain evidence="3">cv. Nipponbare</strain>
    </source>
</reference>
<feature type="compositionally biased region" description="Gly residues" evidence="1">
    <location>
        <begin position="103"/>
        <end position="116"/>
    </location>
</feature>
<gene>
    <name evidence="2" type="primary">B1130H05.6</name>
</gene>
<proteinExistence type="predicted"/>
<protein>
    <submittedName>
        <fullName evidence="2">Uncharacterized protein</fullName>
    </submittedName>
</protein>
<evidence type="ECO:0000313" key="3">
    <source>
        <dbReference type="Proteomes" id="UP000000763"/>
    </source>
</evidence>
<name>Q6ASX6_ORYSJ</name>
<sequence length="240" mass="25632">MAQELFAVAGINEGTQHASGEEGEPSRTNWEQSREALPKNLIATFSRCRTSKAEVPETCFPDRRCTPQQFGSGDTSFLDHQGIKDKHAKVSSHVAGEASQAEGGNGEVHQVGGGGGHDGDNFGCNAIVLAVSVEENYYAQSTIITTTTAICLQLVREEHRPMESDEPQAASDNEGDATWQHNTQVASSPLPHLAISGLRHKVMDRSTCASKKISQATLNLVVGLGKATAPLWPPMALITT</sequence>